<feature type="chain" id="PRO_5026169343" evidence="2">
    <location>
        <begin position="20"/>
        <end position="172"/>
    </location>
</feature>
<evidence type="ECO:0000259" key="3">
    <source>
        <dbReference type="Pfam" id="PF13511"/>
    </source>
</evidence>
<sequence length="172" mass="18219">MAQASLALVTALALPAALAQWQWIDSTGRKVFSDTAPPAGTPDKNILKRPGQTSPMAPVAPAAPAEPTAASPAAPAAPKLPAKDSELEARKKQAEAAEEAKRKAEAERVARARADNCNRATQARNTLDSGMRVAITNAKGEREFMDDKTRASERQRIEQIIRSECGPAPAAQ</sequence>
<reference evidence="4 5" key="1">
    <citation type="submission" date="2020-03" db="EMBL/GenBank/DDBJ databases">
        <title>Hydrogenophaga sp. nov. isolated from cyanobacterial mat.</title>
        <authorList>
            <person name="Thorat V."/>
            <person name="Kirdat K."/>
            <person name="Tiwarekar B."/>
            <person name="Costa E.D."/>
            <person name="Yadav A."/>
        </authorList>
    </citation>
    <scope>NUCLEOTIDE SEQUENCE [LARGE SCALE GENOMIC DNA]</scope>
    <source>
        <strain evidence="4 5">BA0156</strain>
    </source>
</reference>
<organism evidence="4 5">
    <name type="scientific">Hydrogenophaga crocea</name>
    <dbReference type="NCBI Taxonomy" id="2716225"/>
    <lineage>
        <taxon>Bacteria</taxon>
        <taxon>Pseudomonadati</taxon>
        <taxon>Pseudomonadota</taxon>
        <taxon>Betaproteobacteria</taxon>
        <taxon>Burkholderiales</taxon>
        <taxon>Comamonadaceae</taxon>
        <taxon>Hydrogenophaga</taxon>
    </lineage>
</organism>
<feature type="compositionally biased region" description="Low complexity" evidence="1">
    <location>
        <begin position="55"/>
        <end position="80"/>
    </location>
</feature>
<dbReference type="KEGG" id="hcz:G9Q37_07080"/>
<feature type="signal peptide" evidence="2">
    <location>
        <begin position="1"/>
        <end position="19"/>
    </location>
</feature>
<gene>
    <name evidence="4" type="ORF">G9Q37_07080</name>
</gene>
<dbReference type="Pfam" id="PF13511">
    <property type="entry name" value="DUF4124"/>
    <property type="match status" value="1"/>
</dbReference>
<evidence type="ECO:0000256" key="1">
    <source>
        <dbReference type="SAM" id="MobiDB-lite"/>
    </source>
</evidence>
<evidence type="ECO:0000313" key="4">
    <source>
        <dbReference type="EMBL" id="QIM54696.1"/>
    </source>
</evidence>
<keyword evidence="5" id="KW-1185">Reference proteome</keyword>
<dbReference type="AlphaFoldDB" id="A0A6G8INT5"/>
<dbReference type="EMBL" id="CP049989">
    <property type="protein sequence ID" value="QIM54696.1"/>
    <property type="molecule type" value="Genomic_DNA"/>
</dbReference>
<feature type="domain" description="DUF4124" evidence="3">
    <location>
        <begin position="8"/>
        <end position="62"/>
    </location>
</feature>
<accession>A0A6G8INT5</accession>
<evidence type="ECO:0000256" key="2">
    <source>
        <dbReference type="SAM" id="SignalP"/>
    </source>
</evidence>
<protein>
    <submittedName>
        <fullName evidence="4">DUF4124 domain-containing protein</fullName>
    </submittedName>
</protein>
<proteinExistence type="predicted"/>
<dbReference type="InterPro" id="IPR025392">
    <property type="entry name" value="DUF4124"/>
</dbReference>
<evidence type="ECO:0000313" key="5">
    <source>
        <dbReference type="Proteomes" id="UP000503162"/>
    </source>
</evidence>
<name>A0A6G8INT5_9BURK</name>
<dbReference type="Proteomes" id="UP000503162">
    <property type="component" value="Chromosome"/>
</dbReference>
<keyword evidence="2" id="KW-0732">Signal</keyword>
<feature type="compositionally biased region" description="Basic and acidic residues" evidence="1">
    <location>
        <begin position="81"/>
        <end position="116"/>
    </location>
</feature>
<feature type="region of interest" description="Disordered" evidence="1">
    <location>
        <begin position="34"/>
        <end position="116"/>
    </location>
</feature>